<dbReference type="Pfam" id="PF00756">
    <property type="entry name" value="Esterase"/>
    <property type="match status" value="2"/>
</dbReference>
<dbReference type="EMBL" id="JAFCNB010000001">
    <property type="protein sequence ID" value="MBP2702526.1"/>
    <property type="molecule type" value="Genomic_DNA"/>
</dbReference>
<dbReference type="AlphaFoldDB" id="A0A940WBQ4"/>
<reference evidence="1" key="1">
    <citation type="submission" date="2021-02" db="EMBL/GenBank/DDBJ databases">
        <title>Draft genome sequence of Microbispora sp. RL4-1S isolated from rice leaves in Thailand.</title>
        <authorList>
            <person name="Muangham S."/>
            <person name="Duangmal K."/>
        </authorList>
    </citation>
    <scope>NUCLEOTIDE SEQUENCE</scope>
    <source>
        <strain evidence="1">RL4-1S</strain>
    </source>
</reference>
<dbReference type="InterPro" id="IPR013783">
    <property type="entry name" value="Ig-like_fold"/>
</dbReference>
<gene>
    <name evidence="1" type="ORF">JOL79_01765</name>
</gene>
<dbReference type="GO" id="GO:0016747">
    <property type="term" value="F:acyltransferase activity, transferring groups other than amino-acyl groups"/>
    <property type="evidence" value="ECO:0007669"/>
    <property type="project" value="TreeGrafter"/>
</dbReference>
<evidence type="ECO:0000313" key="2">
    <source>
        <dbReference type="Proteomes" id="UP000674234"/>
    </source>
</evidence>
<dbReference type="SUPFAM" id="SSF53474">
    <property type="entry name" value="alpha/beta-Hydrolases"/>
    <property type="match status" value="2"/>
</dbReference>
<comment type="caution">
    <text evidence="1">The sequence shown here is derived from an EMBL/GenBank/DDBJ whole genome shotgun (WGS) entry which is preliminary data.</text>
</comment>
<keyword evidence="2" id="KW-1185">Reference proteome</keyword>
<dbReference type="SUPFAM" id="SSF81296">
    <property type="entry name" value="E set domains"/>
    <property type="match status" value="1"/>
</dbReference>
<dbReference type="Proteomes" id="UP000674234">
    <property type="component" value="Unassembled WGS sequence"/>
</dbReference>
<sequence>MTLSLYHEALRPKGVRRLLAVVAAGVMAVSAVLFAPLTAAAADTPWLTVSDDGYVSFSVPAAYVQANAGQVSQVVIEGNFGPSFNWAEYGLTRRGDVWSGVLGPLKPGLYYYQVTGDDTKGLKDPTNSTSVASKPLWSTFFVPGDSVRLLADAPEGQGGKIETLTYGPKDKQRSALVWTPPAYSAKGTKALPALFLRSGDGGSAGDWLDLGRAKQIFDNLSAGNAMEPMVVVIGDGNGQDDDKELKDLRKAAADKYRLLRDPAHQAIAGVAEGGARALRAALTHPGQFAYAGSFSGLLTENAGRPDAKAINREVKLVRLYTGNVTDPAYNATDRLTKALHRAGVRYEFDGVNPDAGANWNAWQENLIDFVPRLFRTVRDHGPSAGHGPLKGEFHPPAPGTTPTPFVQDGFVTFETTTDYKDAQHVTVWANDAPGGSWLRVPMTRDGDRWRATVGPLDPWFYYYKFIVDRVSVKDPSNPTKVTSEPTWSSFFIPGERSRLLSDVPAGQGGKVESLTYQSTVANAERTALVWTPPGYDPNRSEKYPVLYLQHGSGQNYTDWTEMGRAKQILDHLSLDGDLVPMVVVMGNGNSSNFNKELLENIVPAARARYNISSDPSRQALAGLSMGGGQAIGVLKAYPGQFAYVAAFSAGFGSGTGVDVAAINSGTKLFRLYVGDVTDFVYPSVMASLPTMDSLGIHYEFAGVTQGPHGWDVWQKNLIDLAPRLFKR</sequence>
<dbReference type="InterPro" id="IPR050583">
    <property type="entry name" value="Mycobacterial_A85_antigen"/>
</dbReference>
<dbReference type="PANTHER" id="PTHR48098">
    <property type="entry name" value="ENTEROCHELIN ESTERASE-RELATED"/>
    <property type="match status" value="1"/>
</dbReference>
<dbReference type="InterPro" id="IPR029058">
    <property type="entry name" value="AB_hydrolase_fold"/>
</dbReference>
<dbReference type="GO" id="GO:0005975">
    <property type="term" value="P:carbohydrate metabolic process"/>
    <property type="evidence" value="ECO:0007669"/>
    <property type="project" value="UniProtKB-ARBA"/>
</dbReference>
<dbReference type="Gene3D" id="2.60.40.10">
    <property type="entry name" value="Immunoglobulins"/>
    <property type="match status" value="1"/>
</dbReference>
<protein>
    <recommendedName>
        <fullName evidence="3">Esterase</fullName>
    </recommendedName>
</protein>
<evidence type="ECO:0008006" key="3">
    <source>
        <dbReference type="Google" id="ProtNLM"/>
    </source>
</evidence>
<proteinExistence type="predicted"/>
<dbReference type="PANTHER" id="PTHR48098:SF1">
    <property type="entry name" value="DIACYLGLYCEROL ACYLTRANSFERASE_MYCOLYLTRANSFERASE AG85A"/>
    <property type="match status" value="1"/>
</dbReference>
<evidence type="ECO:0000313" key="1">
    <source>
        <dbReference type="EMBL" id="MBP2702526.1"/>
    </source>
</evidence>
<organism evidence="1 2">
    <name type="scientific">Microbispora oryzae</name>
    <dbReference type="NCBI Taxonomy" id="2806554"/>
    <lineage>
        <taxon>Bacteria</taxon>
        <taxon>Bacillati</taxon>
        <taxon>Actinomycetota</taxon>
        <taxon>Actinomycetes</taxon>
        <taxon>Streptosporangiales</taxon>
        <taxon>Streptosporangiaceae</taxon>
        <taxon>Microbispora</taxon>
    </lineage>
</organism>
<dbReference type="InterPro" id="IPR000801">
    <property type="entry name" value="Esterase-like"/>
</dbReference>
<dbReference type="InterPro" id="IPR014756">
    <property type="entry name" value="Ig_E-set"/>
</dbReference>
<dbReference type="Gene3D" id="3.40.50.1820">
    <property type="entry name" value="alpha/beta hydrolase"/>
    <property type="match status" value="2"/>
</dbReference>
<accession>A0A940WBQ4</accession>
<name>A0A940WBQ4_9ACTN</name>
<dbReference type="RefSeq" id="WP_210153814.1">
    <property type="nucleotide sequence ID" value="NZ_JAFCNB010000001.1"/>
</dbReference>